<evidence type="ECO:0000256" key="4">
    <source>
        <dbReference type="ARBA" id="ARBA00023125"/>
    </source>
</evidence>
<gene>
    <name evidence="6" type="ORF">BKP37_00420</name>
</gene>
<keyword evidence="3" id="KW-0119">Carbohydrate metabolism</keyword>
<dbReference type="InterPro" id="IPR036390">
    <property type="entry name" value="WH_DNA-bd_sf"/>
</dbReference>
<comment type="similarity">
    <text evidence="2">Belongs to the ROK (NagC/XylR) family.</text>
</comment>
<dbReference type="Gene3D" id="1.10.10.10">
    <property type="entry name" value="Winged helix-like DNA-binding domain superfamily/Winged helix DNA-binding domain"/>
    <property type="match status" value="1"/>
</dbReference>
<dbReference type="PANTHER" id="PTHR18964:SF149">
    <property type="entry name" value="BIFUNCTIONAL UDP-N-ACETYLGLUCOSAMINE 2-EPIMERASE_N-ACETYLMANNOSAMINE KINASE"/>
    <property type="match status" value="1"/>
</dbReference>
<dbReference type="SUPFAM" id="SSF53067">
    <property type="entry name" value="Actin-like ATPase domain"/>
    <property type="match status" value="1"/>
</dbReference>
<dbReference type="InterPro" id="IPR000835">
    <property type="entry name" value="HTH_MarR-typ"/>
</dbReference>
<dbReference type="InterPro" id="IPR000600">
    <property type="entry name" value="ROK"/>
</dbReference>
<feature type="domain" description="HTH marR-type" evidence="5">
    <location>
        <begin position="3"/>
        <end position="49"/>
    </location>
</feature>
<name>A0A1S2M1W5_9BACI</name>
<dbReference type="SUPFAM" id="SSF46785">
    <property type="entry name" value="Winged helix' DNA-binding domain"/>
    <property type="match status" value="1"/>
</dbReference>
<dbReference type="InterPro" id="IPR036388">
    <property type="entry name" value="WH-like_DNA-bd_sf"/>
</dbReference>
<dbReference type="EMBL" id="MLQR01000001">
    <property type="protein sequence ID" value="OIJ17645.1"/>
    <property type="molecule type" value="Genomic_DNA"/>
</dbReference>
<dbReference type="Pfam" id="PF00480">
    <property type="entry name" value="ROK"/>
    <property type="match status" value="1"/>
</dbReference>
<evidence type="ECO:0000313" key="6">
    <source>
        <dbReference type="EMBL" id="OIJ17645.1"/>
    </source>
</evidence>
<dbReference type="OrthoDB" id="9796533at2"/>
<dbReference type="GO" id="GO:0016301">
    <property type="term" value="F:kinase activity"/>
    <property type="evidence" value="ECO:0007669"/>
    <property type="project" value="UniProtKB-KW"/>
</dbReference>
<dbReference type="InterPro" id="IPR011991">
    <property type="entry name" value="ArsR-like_HTH"/>
</dbReference>
<evidence type="ECO:0000256" key="2">
    <source>
        <dbReference type="ARBA" id="ARBA00006479"/>
    </source>
</evidence>
<proteinExistence type="inferred from homology"/>
<reference evidence="6 7" key="1">
    <citation type="submission" date="2016-10" db="EMBL/GenBank/DDBJ databases">
        <title>Draft genome sequences of four alkaliphilic bacteria belonging to the Anaerobacillus genus.</title>
        <authorList>
            <person name="Bassil N.M."/>
            <person name="Lloyd J.R."/>
        </authorList>
    </citation>
    <scope>NUCLEOTIDE SEQUENCE [LARGE SCALE GENOMIC DNA]</scope>
    <source>
        <strain evidence="6 7">DSM 18345</strain>
    </source>
</reference>
<comment type="caution">
    <text evidence="6">The sequence shown here is derived from an EMBL/GenBank/DDBJ whole genome shotgun (WGS) entry which is preliminary data.</text>
</comment>
<dbReference type="GO" id="GO:0003700">
    <property type="term" value="F:DNA-binding transcription factor activity"/>
    <property type="evidence" value="ECO:0007669"/>
    <property type="project" value="InterPro"/>
</dbReference>
<dbReference type="InterPro" id="IPR043129">
    <property type="entry name" value="ATPase_NBD"/>
</dbReference>
<dbReference type="CDD" id="cd00090">
    <property type="entry name" value="HTH_ARSR"/>
    <property type="match status" value="1"/>
</dbReference>
<keyword evidence="4" id="KW-0238">DNA-binding</keyword>
<protein>
    <submittedName>
        <fullName evidence="6">Sugar kinase</fullName>
    </submittedName>
</protein>
<accession>A0A1S2M1W5</accession>
<dbReference type="Gene3D" id="3.30.420.40">
    <property type="match status" value="2"/>
</dbReference>
<dbReference type="GO" id="GO:0042732">
    <property type="term" value="P:D-xylose metabolic process"/>
    <property type="evidence" value="ECO:0007669"/>
    <property type="project" value="UniProtKB-KW"/>
</dbReference>
<dbReference type="CDD" id="cd24076">
    <property type="entry name" value="ASKHA_ATPase_ROK_BsXylR-like"/>
    <property type="match status" value="1"/>
</dbReference>
<keyword evidence="6" id="KW-0808">Transferase</keyword>
<keyword evidence="6" id="KW-0418">Kinase</keyword>
<dbReference type="PROSITE" id="PS01125">
    <property type="entry name" value="ROK"/>
    <property type="match status" value="1"/>
</dbReference>
<evidence type="ECO:0000259" key="5">
    <source>
        <dbReference type="Pfam" id="PF01047"/>
    </source>
</evidence>
<evidence type="ECO:0000313" key="7">
    <source>
        <dbReference type="Proteomes" id="UP000179524"/>
    </source>
</evidence>
<dbReference type="GO" id="GO:0003677">
    <property type="term" value="F:DNA binding"/>
    <property type="evidence" value="ECO:0007669"/>
    <property type="project" value="UniProtKB-KW"/>
</dbReference>
<dbReference type="PANTHER" id="PTHR18964">
    <property type="entry name" value="ROK (REPRESSOR, ORF, KINASE) FAMILY"/>
    <property type="match status" value="1"/>
</dbReference>
<dbReference type="Pfam" id="PF01047">
    <property type="entry name" value="MarR"/>
    <property type="match status" value="1"/>
</dbReference>
<sequence>MKSMNRSVILHLIRKHKQISRAEIAKKAHLTPPTVTNIVNELLEVGLVKESKVGESKGGRKPILLSMNSKSFYVVGLDIGGQKIRGVLTDLNAEVEESVSINFQKGLSKEDLLSNIKNVITSLIANSKVEKTKLLGIGIGMHGMVDHHQGVALFAPNLQLTNIPLKKELEEEFDLPVYVENDARAFALGEAWFGNGYGFENLVCINVGIGIGAGIVMNGQLYHGKNNIAGEIGHTIVDINGTKCTCGNYGCLETVASGRALVEKAKEELSNGKSSLLQDVVNKDEITGELIFQYAQKGDIVAKDILVQTGKSLGVGILNLVNFINPERVIIGGGVSKAGSYILDPIQSLIASRALTEDARKTEIVPSKLGNYATSIGAVTLVLFDLFSADPVGKGQLTIEF</sequence>
<keyword evidence="3" id="KW-0859">Xylose metabolism</keyword>
<comment type="function">
    <text evidence="1">Transcriptional repressor of xylose-utilizing enzymes.</text>
</comment>
<organism evidence="6 7">
    <name type="scientific">Anaerobacillus alkalilacustris</name>
    <dbReference type="NCBI Taxonomy" id="393763"/>
    <lineage>
        <taxon>Bacteria</taxon>
        <taxon>Bacillati</taxon>
        <taxon>Bacillota</taxon>
        <taxon>Bacilli</taxon>
        <taxon>Bacillales</taxon>
        <taxon>Bacillaceae</taxon>
        <taxon>Anaerobacillus</taxon>
    </lineage>
</organism>
<dbReference type="Proteomes" id="UP000179524">
    <property type="component" value="Unassembled WGS sequence"/>
</dbReference>
<evidence type="ECO:0000256" key="3">
    <source>
        <dbReference type="ARBA" id="ARBA00022629"/>
    </source>
</evidence>
<dbReference type="InterPro" id="IPR049874">
    <property type="entry name" value="ROK_cs"/>
</dbReference>
<evidence type="ECO:0000256" key="1">
    <source>
        <dbReference type="ARBA" id="ARBA00002486"/>
    </source>
</evidence>
<dbReference type="AlphaFoldDB" id="A0A1S2M1W5"/>
<keyword evidence="7" id="KW-1185">Reference proteome</keyword>